<name>A0ABS8SQ97_DATST</name>
<sequence length="51" mass="5791">LWFGRPLRSETVVMVGVPVMNLGSNRWNHRSERPNPVSRSAVTFVELVLAK</sequence>
<dbReference type="Proteomes" id="UP000823775">
    <property type="component" value="Unassembled WGS sequence"/>
</dbReference>
<proteinExistence type="predicted"/>
<comment type="caution">
    <text evidence="1">The sequence shown here is derived from an EMBL/GenBank/DDBJ whole genome shotgun (WGS) entry which is preliminary data.</text>
</comment>
<dbReference type="EMBL" id="JACEIK010000670">
    <property type="protein sequence ID" value="MCD7460674.1"/>
    <property type="molecule type" value="Genomic_DNA"/>
</dbReference>
<reference evidence="1 2" key="1">
    <citation type="journal article" date="2021" name="BMC Genomics">
        <title>Datura genome reveals duplications of psychoactive alkaloid biosynthetic genes and high mutation rate following tissue culture.</title>
        <authorList>
            <person name="Rajewski A."/>
            <person name="Carter-House D."/>
            <person name="Stajich J."/>
            <person name="Litt A."/>
        </authorList>
    </citation>
    <scope>NUCLEOTIDE SEQUENCE [LARGE SCALE GENOMIC DNA]</scope>
    <source>
        <strain evidence="1">AR-01</strain>
    </source>
</reference>
<keyword evidence="2" id="KW-1185">Reference proteome</keyword>
<feature type="non-terminal residue" evidence="1">
    <location>
        <position position="1"/>
    </location>
</feature>
<evidence type="ECO:0000313" key="2">
    <source>
        <dbReference type="Proteomes" id="UP000823775"/>
    </source>
</evidence>
<protein>
    <submittedName>
        <fullName evidence="1">Uncharacterized protein</fullName>
    </submittedName>
</protein>
<gene>
    <name evidence="1" type="ORF">HAX54_044180</name>
</gene>
<organism evidence="1 2">
    <name type="scientific">Datura stramonium</name>
    <name type="common">Jimsonweed</name>
    <name type="synonym">Common thornapple</name>
    <dbReference type="NCBI Taxonomy" id="4076"/>
    <lineage>
        <taxon>Eukaryota</taxon>
        <taxon>Viridiplantae</taxon>
        <taxon>Streptophyta</taxon>
        <taxon>Embryophyta</taxon>
        <taxon>Tracheophyta</taxon>
        <taxon>Spermatophyta</taxon>
        <taxon>Magnoliopsida</taxon>
        <taxon>eudicotyledons</taxon>
        <taxon>Gunneridae</taxon>
        <taxon>Pentapetalae</taxon>
        <taxon>asterids</taxon>
        <taxon>lamiids</taxon>
        <taxon>Solanales</taxon>
        <taxon>Solanaceae</taxon>
        <taxon>Solanoideae</taxon>
        <taxon>Datureae</taxon>
        <taxon>Datura</taxon>
    </lineage>
</organism>
<evidence type="ECO:0000313" key="1">
    <source>
        <dbReference type="EMBL" id="MCD7460674.1"/>
    </source>
</evidence>
<accession>A0ABS8SQ97</accession>